<evidence type="ECO:0000256" key="1">
    <source>
        <dbReference type="ARBA" id="ARBA00022737"/>
    </source>
</evidence>
<dbReference type="PROSITE" id="PS50088">
    <property type="entry name" value="ANK_REPEAT"/>
    <property type="match status" value="6"/>
</dbReference>
<protein>
    <recommendedName>
        <fullName evidence="7">NACHT domain-containing protein</fullName>
    </recommendedName>
</protein>
<dbReference type="Pfam" id="PF24883">
    <property type="entry name" value="NPHP3_N"/>
    <property type="match status" value="1"/>
</dbReference>
<feature type="repeat" description="ANK" evidence="2">
    <location>
        <begin position="571"/>
        <end position="600"/>
    </location>
</feature>
<name>A0AAI9X8C7_PENTH</name>
<evidence type="ECO:0008006" key="7">
    <source>
        <dbReference type="Google" id="ProtNLM"/>
    </source>
</evidence>
<accession>A0AAI9X8C7</accession>
<dbReference type="InterPro" id="IPR054471">
    <property type="entry name" value="GPIID_WHD"/>
</dbReference>
<feature type="repeat" description="ANK" evidence="2">
    <location>
        <begin position="706"/>
        <end position="735"/>
    </location>
</feature>
<evidence type="ECO:0000259" key="4">
    <source>
        <dbReference type="Pfam" id="PF24883"/>
    </source>
</evidence>
<feature type="domain" description="Nephrocystin 3-like N-terminal" evidence="4">
    <location>
        <begin position="31"/>
        <end position="194"/>
    </location>
</feature>
<reference evidence="5" key="1">
    <citation type="submission" date="2015-06" db="EMBL/GenBank/DDBJ databases">
        <authorList>
            <person name="Nguyen H."/>
        </authorList>
    </citation>
    <scope>NUCLEOTIDE SEQUENCE</scope>
    <source>
        <strain evidence="5">DAOM 180753</strain>
    </source>
</reference>
<dbReference type="InterPro" id="IPR002110">
    <property type="entry name" value="Ankyrin_rpt"/>
</dbReference>
<feature type="repeat" description="ANK" evidence="2">
    <location>
        <begin position="601"/>
        <end position="633"/>
    </location>
</feature>
<keyword evidence="2" id="KW-0040">ANK repeat</keyword>
<dbReference type="PROSITE" id="PS50297">
    <property type="entry name" value="ANK_REP_REGION"/>
    <property type="match status" value="4"/>
</dbReference>
<proteinExistence type="predicted"/>
<dbReference type="InterPro" id="IPR036770">
    <property type="entry name" value="Ankyrin_rpt-contain_sf"/>
</dbReference>
<dbReference type="SUPFAM" id="SSF52540">
    <property type="entry name" value="P-loop containing nucleoside triphosphate hydrolases"/>
    <property type="match status" value="1"/>
</dbReference>
<keyword evidence="1" id="KW-0677">Repeat</keyword>
<evidence type="ECO:0000259" key="3">
    <source>
        <dbReference type="Pfam" id="PF22939"/>
    </source>
</evidence>
<comment type="caution">
    <text evidence="5">The sequence shown here is derived from an EMBL/GenBank/DDBJ whole genome shotgun (WGS) entry which is preliminary data.</text>
</comment>
<dbReference type="EMBL" id="LACB01000150">
    <property type="protein sequence ID" value="KAJ9487635.1"/>
    <property type="molecule type" value="Genomic_DNA"/>
</dbReference>
<dbReference type="AlphaFoldDB" id="A0AAI9X8C7"/>
<sequence>MHISATIRGWLMAPDATLNHNAACEKRHNTTGLWLVNGQKFQNWLVERNSFLWINGFAGCGKSVLCSTAIERTFRERQRRPSVGIGFFYFSFTDESKKDASGMLRALLLQLSAQLEGGEKDLQELHKSYISGTPPVDALINSLRQTVSKFSDTYILLDALDESPRYDKREGVLGAVKKIQQWDLPTLHLLVTSRNEIDIRDALDTPFCQDIPMRNPETDTDIENFISYQLSNDPKLQQWNTRHDEIQEKLASKAHGVFRYVECQLLALKRIRIRNQLDKCLRSLPRDLDETYERMLCNIDEEDIEEARLVLTLFCVSNKPLTVKELIGALAIDVKASEWQLDREGRSFTQDDLLDICLGLIELDEDSGGATTIARIAHFSVQEYLEPTEMAQLCLVYLLDPTLSNGELDERKLESFPFAHFAADHWFLFYNNSGKREFNIEGLILRLFKDQRESFLTWVRLCDVDSSEENPGINFTLDIEDIPSPLYYTDLLGFEHILSVLIASLGEETKITTAINNQAGYFGNALQVASSGLTAPGLRRQCYEKVVHEKMVQILLYHGADVNIQGGVFGSALQAASYEGHEKVTHILLDHGAEVNIQGGYFETVLQAASCRGHENLVQTLLDHGADVNASGYEIFGTALQAASCVCHENLVQIILDHGADVNAPGCYAYGTALQAASSSEGYWHIVQILLDHGADVNASGELFGTALQAASYEGHENIVQTLLDHGADVNAPGSARVGTALQAASSEGRENIVQTLLDHGADINASGEVFGTALQAASYEGHENIVQTLLDHGADVNAPGSERVGTALQAVLYRSQRI</sequence>
<reference evidence="5" key="2">
    <citation type="journal article" date="2016" name="Fungal Biol.">
        <title>Ochratoxin A production by Penicillium thymicola.</title>
        <authorList>
            <person name="Nguyen H.D.T."/>
            <person name="McMullin D.R."/>
            <person name="Ponomareva E."/>
            <person name="Riley R."/>
            <person name="Pomraning K.R."/>
            <person name="Baker S.E."/>
            <person name="Seifert K.A."/>
        </authorList>
    </citation>
    <scope>NUCLEOTIDE SEQUENCE</scope>
    <source>
        <strain evidence="5">DAOM 180753</strain>
    </source>
</reference>
<dbReference type="SMART" id="SM00248">
    <property type="entry name" value="ANK"/>
    <property type="match status" value="8"/>
</dbReference>
<dbReference type="InterPro" id="IPR056884">
    <property type="entry name" value="NPHP3-like_N"/>
</dbReference>
<evidence type="ECO:0000313" key="6">
    <source>
        <dbReference type="Proteomes" id="UP001227192"/>
    </source>
</evidence>
<dbReference type="PANTHER" id="PTHR10039:SF16">
    <property type="entry name" value="GPI INOSITOL-DEACYLASE"/>
    <property type="match status" value="1"/>
</dbReference>
<dbReference type="InterPro" id="IPR027417">
    <property type="entry name" value="P-loop_NTPase"/>
</dbReference>
<dbReference type="Proteomes" id="UP001227192">
    <property type="component" value="Unassembled WGS sequence"/>
</dbReference>
<dbReference type="Pfam" id="PF00023">
    <property type="entry name" value="Ank"/>
    <property type="match status" value="2"/>
</dbReference>
<dbReference type="Pfam" id="PF22939">
    <property type="entry name" value="WHD_GPIID"/>
    <property type="match status" value="1"/>
</dbReference>
<feature type="repeat" description="ANK" evidence="2">
    <location>
        <begin position="773"/>
        <end position="802"/>
    </location>
</feature>
<organism evidence="5 6">
    <name type="scientific">Penicillium thymicola</name>
    <dbReference type="NCBI Taxonomy" id="293382"/>
    <lineage>
        <taxon>Eukaryota</taxon>
        <taxon>Fungi</taxon>
        <taxon>Dikarya</taxon>
        <taxon>Ascomycota</taxon>
        <taxon>Pezizomycotina</taxon>
        <taxon>Eurotiomycetes</taxon>
        <taxon>Eurotiomycetidae</taxon>
        <taxon>Eurotiales</taxon>
        <taxon>Aspergillaceae</taxon>
        <taxon>Penicillium</taxon>
    </lineage>
</organism>
<dbReference type="PANTHER" id="PTHR10039">
    <property type="entry name" value="AMELOGENIN"/>
    <property type="match status" value="1"/>
</dbReference>
<feature type="domain" description="GPI inositol-deacylase winged helix" evidence="3">
    <location>
        <begin position="293"/>
        <end position="386"/>
    </location>
</feature>
<feature type="repeat" description="ANK" evidence="2">
    <location>
        <begin position="669"/>
        <end position="702"/>
    </location>
</feature>
<gene>
    <name evidence="5" type="ORF">VN97_g5652</name>
</gene>
<evidence type="ECO:0000313" key="5">
    <source>
        <dbReference type="EMBL" id="KAJ9487635.1"/>
    </source>
</evidence>
<keyword evidence="6" id="KW-1185">Reference proteome</keyword>
<dbReference type="Pfam" id="PF12796">
    <property type="entry name" value="Ank_2"/>
    <property type="match status" value="2"/>
</dbReference>
<feature type="repeat" description="ANK" evidence="2">
    <location>
        <begin position="737"/>
        <end position="769"/>
    </location>
</feature>
<dbReference type="SUPFAM" id="SSF48403">
    <property type="entry name" value="Ankyrin repeat"/>
    <property type="match status" value="1"/>
</dbReference>
<dbReference type="Gene3D" id="3.40.50.300">
    <property type="entry name" value="P-loop containing nucleotide triphosphate hydrolases"/>
    <property type="match status" value="1"/>
</dbReference>
<evidence type="ECO:0000256" key="2">
    <source>
        <dbReference type="PROSITE-ProRule" id="PRU00023"/>
    </source>
</evidence>
<dbReference type="Gene3D" id="1.25.40.20">
    <property type="entry name" value="Ankyrin repeat-containing domain"/>
    <property type="match status" value="1"/>
</dbReference>